<evidence type="ECO:0000256" key="1">
    <source>
        <dbReference type="SAM" id="MobiDB-lite"/>
    </source>
</evidence>
<name>A0ABU2WG31_9GAMM</name>
<keyword evidence="3" id="KW-1185">Reference proteome</keyword>
<sequence length="127" mass="14030">MPGSNSPMRLDAELTESARSTGQRMSRSTAQQIAHWARIGRELERGPSITLADVQAVLDGQSEYDSLNLHEQAVVRAEWASRIDQTRRDLRLDQVLAGQGREMVELASDGSVAVKGARDKSRKASKR</sequence>
<protein>
    <recommendedName>
        <fullName evidence="4">ParD-like antitoxin of type II toxin-antitoxin system</fullName>
    </recommendedName>
</protein>
<accession>A0ABU2WG31</accession>
<dbReference type="InterPro" id="IPR021831">
    <property type="entry name" value="ParD-like"/>
</dbReference>
<evidence type="ECO:0000313" key="3">
    <source>
        <dbReference type="Proteomes" id="UP001254608"/>
    </source>
</evidence>
<comment type="caution">
    <text evidence="2">The sequence shown here is derived from an EMBL/GenBank/DDBJ whole genome shotgun (WGS) entry which is preliminary data.</text>
</comment>
<organism evidence="2 3">
    <name type="scientific">Banduia mediterranea</name>
    <dbReference type="NCBI Taxonomy" id="3075609"/>
    <lineage>
        <taxon>Bacteria</taxon>
        <taxon>Pseudomonadati</taxon>
        <taxon>Pseudomonadota</taxon>
        <taxon>Gammaproteobacteria</taxon>
        <taxon>Nevskiales</taxon>
        <taxon>Algiphilaceae</taxon>
        <taxon>Banduia</taxon>
    </lineage>
</organism>
<gene>
    <name evidence="2" type="ORF">RM530_05605</name>
</gene>
<evidence type="ECO:0008006" key="4">
    <source>
        <dbReference type="Google" id="ProtNLM"/>
    </source>
</evidence>
<dbReference type="RefSeq" id="WP_311364229.1">
    <property type="nucleotide sequence ID" value="NZ_JAVRIC010000005.1"/>
</dbReference>
<dbReference type="EMBL" id="JAVRIC010000005">
    <property type="protein sequence ID" value="MDT0496838.1"/>
    <property type="molecule type" value="Genomic_DNA"/>
</dbReference>
<proteinExistence type="predicted"/>
<reference evidence="2 3" key="1">
    <citation type="submission" date="2023-09" db="EMBL/GenBank/DDBJ databases">
        <authorList>
            <person name="Rey-Velasco X."/>
        </authorList>
    </citation>
    <scope>NUCLEOTIDE SEQUENCE [LARGE SCALE GENOMIC DNA]</scope>
    <source>
        <strain evidence="2 3">W345</strain>
    </source>
</reference>
<dbReference type="Proteomes" id="UP001254608">
    <property type="component" value="Unassembled WGS sequence"/>
</dbReference>
<feature type="compositionally biased region" description="Polar residues" evidence="1">
    <location>
        <begin position="17"/>
        <end position="31"/>
    </location>
</feature>
<dbReference type="Pfam" id="PF11903">
    <property type="entry name" value="ParD_like"/>
    <property type="match status" value="1"/>
</dbReference>
<evidence type="ECO:0000313" key="2">
    <source>
        <dbReference type="EMBL" id="MDT0496838.1"/>
    </source>
</evidence>
<feature type="region of interest" description="Disordered" evidence="1">
    <location>
        <begin position="1"/>
        <end position="31"/>
    </location>
</feature>